<reference evidence="2 3" key="1">
    <citation type="journal article" date="2014" name="Agronomy (Basel)">
        <title>A Draft Genome Sequence for Ensete ventricosum, the Drought-Tolerant Tree Against Hunger.</title>
        <authorList>
            <person name="Harrison J."/>
            <person name="Moore K.A."/>
            <person name="Paszkiewicz K."/>
            <person name="Jones T."/>
            <person name="Grant M."/>
            <person name="Ambacheew D."/>
            <person name="Muzemil S."/>
            <person name="Studholme D.J."/>
        </authorList>
    </citation>
    <scope>NUCLEOTIDE SEQUENCE [LARGE SCALE GENOMIC DNA]</scope>
</reference>
<feature type="compositionally biased region" description="Polar residues" evidence="1">
    <location>
        <begin position="11"/>
        <end position="20"/>
    </location>
</feature>
<organism evidence="2 3">
    <name type="scientific">Ensete ventricosum</name>
    <name type="common">Abyssinian banana</name>
    <name type="synonym">Musa ensete</name>
    <dbReference type="NCBI Taxonomy" id="4639"/>
    <lineage>
        <taxon>Eukaryota</taxon>
        <taxon>Viridiplantae</taxon>
        <taxon>Streptophyta</taxon>
        <taxon>Embryophyta</taxon>
        <taxon>Tracheophyta</taxon>
        <taxon>Spermatophyta</taxon>
        <taxon>Magnoliopsida</taxon>
        <taxon>Liliopsida</taxon>
        <taxon>Zingiberales</taxon>
        <taxon>Musaceae</taxon>
        <taxon>Ensete</taxon>
    </lineage>
</organism>
<dbReference type="Proteomes" id="UP000287651">
    <property type="component" value="Unassembled WGS sequence"/>
</dbReference>
<sequence>MRTLLSHESSHQPSPVTASRSAAWVPPGGARNELGRHVSIRGPPPLLPSRDPDLAINEPSRELRLAGRRLRSLVSLQASVRSPPFGLLQHPILSPGDRRFDSCFFSFHFGVFVQPS</sequence>
<name>A0A426YS76_ENSVE</name>
<evidence type="ECO:0000256" key="1">
    <source>
        <dbReference type="SAM" id="MobiDB-lite"/>
    </source>
</evidence>
<gene>
    <name evidence="2" type="ORF">B296_00049093</name>
</gene>
<evidence type="ECO:0000313" key="2">
    <source>
        <dbReference type="EMBL" id="RRT54574.1"/>
    </source>
</evidence>
<accession>A0A426YS76</accession>
<dbReference type="EMBL" id="AMZH03010526">
    <property type="protein sequence ID" value="RRT54574.1"/>
    <property type="molecule type" value="Genomic_DNA"/>
</dbReference>
<feature type="region of interest" description="Disordered" evidence="1">
    <location>
        <begin position="1"/>
        <end position="53"/>
    </location>
</feature>
<proteinExistence type="predicted"/>
<evidence type="ECO:0000313" key="3">
    <source>
        <dbReference type="Proteomes" id="UP000287651"/>
    </source>
</evidence>
<protein>
    <submittedName>
        <fullName evidence="2">Uncharacterized protein</fullName>
    </submittedName>
</protein>
<dbReference type="AlphaFoldDB" id="A0A426YS76"/>
<comment type="caution">
    <text evidence="2">The sequence shown here is derived from an EMBL/GenBank/DDBJ whole genome shotgun (WGS) entry which is preliminary data.</text>
</comment>